<evidence type="ECO:0008006" key="3">
    <source>
        <dbReference type="Google" id="ProtNLM"/>
    </source>
</evidence>
<dbReference type="EMBL" id="LCGH01000003">
    <property type="protein sequence ID" value="KKT11661.1"/>
    <property type="molecule type" value="Genomic_DNA"/>
</dbReference>
<dbReference type="SUPFAM" id="SSF56281">
    <property type="entry name" value="Metallo-hydrolase/oxidoreductase"/>
    <property type="match status" value="1"/>
</dbReference>
<dbReference type="PANTHER" id="PTHR43546">
    <property type="entry name" value="UPF0173 METAL-DEPENDENT HYDROLASE MJ1163-RELATED"/>
    <property type="match status" value="1"/>
</dbReference>
<organism evidence="1 2">
    <name type="scientific">Candidatus Nomurabacteria bacterium GW2011_GWF2_43_24</name>
    <dbReference type="NCBI Taxonomy" id="1618778"/>
    <lineage>
        <taxon>Bacteria</taxon>
        <taxon>Candidatus Nomuraibacteriota</taxon>
    </lineage>
</organism>
<dbReference type="InterPro" id="IPR036866">
    <property type="entry name" value="RibonucZ/Hydroxyglut_hydro"/>
</dbReference>
<proteinExistence type="predicted"/>
<gene>
    <name evidence="1" type="ORF">UV91_C0003G0050</name>
</gene>
<accession>A0A0G1ENM8</accession>
<dbReference type="Proteomes" id="UP000033907">
    <property type="component" value="Unassembled WGS sequence"/>
</dbReference>
<name>A0A0G1ENM8_9BACT</name>
<dbReference type="PANTHER" id="PTHR43546:SF3">
    <property type="entry name" value="UPF0173 METAL-DEPENDENT HYDROLASE MJ1163"/>
    <property type="match status" value="1"/>
</dbReference>
<dbReference type="InterPro" id="IPR050114">
    <property type="entry name" value="UPF0173_UPF0282_UlaG_hydrolase"/>
</dbReference>
<sequence>MAKKTILLIIVIVGLVLINKMSNNEDKKDIAGEVGVDPVSHASLILNWAGKAIYSDPVGGAELYQGKPAADLILLTDIHQDHFDPERLKALAKEEAVIVAPQAVMDELPEALAGKTSVMNNGGAKEYFGFKVEAIPMYNLPGGETLYHPKGRGNGYVLEKDGTRVYISGDSAGIPEMKNLKNIDIAFMAMNLPYTMGVEEAAEAVLAFAPKTVYPYHYRTPGGFSDVAKFKTLVNDKNPNIQVVLADWY</sequence>
<reference evidence="1 2" key="1">
    <citation type="journal article" date="2015" name="Nature">
        <title>rRNA introns, odd ribosomes, and small enigmatic genomes across a large radiation of phyla.</title>
        <authorList>
            <person name="Brown C.T."/>
            <person name="Hug L.A."/>
            <person name="Thomas B.C."/>
            <person name="Sharon I."/>
            <person name="Castelle C.J."/>
            <person name="Singh A."/>
            <person name="Wilkins M.J."/>
            <person name="Williams K.H."/>
            <person name="Banfield J.F."/>
        </authorList>
    </citation>
    <scope>NUCLEOTIDE SEQUENCE [LARGE SCALE GENOMIC DNA]</scope>
</reference>
<dbReference type="Gene3D" id="3.60.15.10">
    <property type="entry name" value="Ribonuclease Z/Hydroxyacylglutathione hydrolase-like"/>
    <property type="match status" value="1"/>
</dbReference>
<dbReference type="PATRIC" id="fig|1618778.3.peg.269"/>
<evidence type="ECO:0000313" key="1">
    <source>
        <dbReference type="EMBL" id="KKT11661.1"/>
    </source>
</evidence>
<dbReference type="AlphaFoldDB" id="A0A0G1ENM8"/>
<dbReference type="Pfam" id="PF13483">
    <property type="entry name" value="Lactamase_B_3"/>
    <property type="match status" value="1"/>
</dbReference>
<comment type="caution">
    <text evidence="1">The sequence shown here is derived from an EMBL/GenBank/DDBJ whole genome shotgun (WGS) entry which is preliminary data.</text>
</comment>
<protein>
    <recommendedName>
        <fullName evidence="3">MBL fold metallo-hydrolase</fullName>
    </recommendedName>
</protein>
<evidence type="ECO:0000313" key="2">
    <source>
        <dbReference type="Proteomes" id="UP000033907"/>
    </source>
</evidence>